<dbReference type="GO" id="GO:0006301">
    <property type="term" value="P:DNA damage tolerance"/>
    <property type="evidence" value="ECO:0007669"/>
    <property type="project" value="InterPro"/>
</dbReference>
<dbReference type="Proteomes" id="UP001355207">
    <property type="component" value="Chromosome 8"/>
</dbReference>
<dbReference type="GO" id="GO:0003697">
    <property type="term" value="F:single-stranded DNA binding"/>
    <property type="evidence" value="ECO:0007669"/>
    <property type="project" value="InterPro"/>
</dbReference>
<dbReference type="GeneID" id="91096956"/>
<keyword evidence="8" id="KW-1185">Reference proteome</keyword>
<dbReference type="InterPro" id="IPR013083">
    <property type="entry name" value="Znf_RING/FYVE/PHD"/>
</dbReference>
<evidence type="ECO:0000256" key="1">
    <source>
        <dbReference type="ARBA" id="ARBA00022723"/>
    </source>
</evidence>
<reference evidence="7 8" key="1">
    <citation type="submission" date="2024-01" db="EMBL/GenBank/DDBJ databases">
        <title>Comparative genomics of Cryptococcus and Kwoniella reveals pathogenesis evolution and contrasting modes of karyotype evolution via chromosome fusion or intercentromeric recombination.</title>
        <authorList>
            <person name="Coelho M.A."/>
            <person name="David-Palma M."/>
            <person name="Shea T."/>
            <person name="Bowers K."/>
            <person name="McGinley-Smith S."/>
            <person name="Mohammad A.W."/>
            <person name="Gnirke A."/>
            <person name="Yurkov A.M."/>
            <person name="Nowrousian M."/>
            <person name="Sun S."/>
            <person name="Cuomo C.A."/>
            <person name="Heitman J."/>
        </authorList>
    </citation>
    <scope>NUCLEOTIDE SEQUENCE [LARGE SCALE GENOMIC DNA]</scope>
    <source>
        <strain evidence="7 8">CBS 6074</strain>
    </source>
</reference>
<dbReference type="GO" id="GO:0097505">
    <property type="term" value="C:Rad6-Rad18 complex"/>
    <property type="evidence" value="ECO:0007669"/>
    <property type="project" value="TreeGrafter"/>
</dbReference>
<accession>A0AAX4K2L1</accession>
<dbReference type="Gene3D" id="3.30.40.10">
    <property type="entry name" value="Zinc/RING finger domain, C3HC4 (zinc finger)"/>
    <property type="match status" value="1"/>
</dbReference>
<keyword evidence="1" id="KW-0479">Metal-binding</keyword>
<proteinExistence type="predicted"/>
<feature type="region of interest" description="Disordered" evidence="5">
    <location>
        <begin position="280"/>
        <end position="358"/>
    </location>
</feature>
<dbReference type="GO" id="GO:0061630">
    <property type="term" value="F:ubiquitin protein ligase activity"/>
    <property type="evidence" value="ECO:0007669"/>
    <property type="project" value="InterPro"/>
</dbReference>
<dbReference type="InterPro" id="IPR039577">
    <property type="entry name" value="Rad18"/>
</dbReference>
<dbReference type="GO" id="GO:0006513">
    <property type="term" value="P:protein monoubiquitination"/>
    <property type="evidence" value="ECO:0007669"/>
    <property type="project" value="InterPro"/>
</dbReference>
<dbReference type="InterPro" id="IPR001841">
    <property type="entry name" value="Znf_RING"/>
</dbReference>
<dbReference type="Pfam" id="PF00097">
    <property type="entry name" value="zf-C3HC4"/>
    <property type="match status" value="1"/>
</dbReference>
<dbReference type="GO" id="GO:0005634">
    <property type="term" value="C:nucleus"/>
    <property type="evidence" value="ECO:0007669"/>
    <property type="project" value="TreeGrafter"/>
</dbReference>
<keyword evidence="3" id="KW-0862">Zinc</keyword>
<gene>
    <name evidence="7" type="ORF">L201_006287</name>
</gene>
<organism evidence="7 8">
    <name type="scientific">Kwoniella dendrophila CBS 6074</name>
    <dbReference type="NCBI Taxonomy" id="1295534"/>
    <lineage>
        <taxon>Eukaryota</taxon>
        <taxon>Fungi</taxon>
        <taxon>Dikarya</taxon>
        <taxon>Basidiomycota</taxon>
        <taxon>Agaricomycotina</taxon>
        <taxon>Tremellomycetes</taxon>
        <taxon>Tremellales</taxon>
        <taxon>Cryptococcaceae</taxon>
        <taxon>Kwoniella</taxon>
    </lineage>
</organism>
<dbReference type="EMBL" id="CP144105">
    <property type="protein sequence ID" value="WWC91344.1"/>
    <property type="molecule type" value="Genomic_DNA"/>
</dbReference>
<protein>
    <recommendedName>
        <fullName evidence="6">RING-type domain-containing protein</fullName>
    </recommendedName>
</protein>
<evidence type="ECO:0000256" key="3">
    <source>
        <dbReference type="ARBA" id="ARBA00022833"/>
    </source>
</evidence>
<sequence>MPNSNHMPEGSGTPILSVNTNRRPPFLGLAGPSISSPITTLSSINAIPGPSTQSPIKKERPTNHAAPRIIRTFEEIKVPVKSEEWYEELECAICSQILGATQAIVPCGHSFCGPCCWKWIKSTDHPTCPSCRMKVSDATPYIPNIMVDQIIEKKLANLPDGGERNAMLIERREKAQAWKVIQASMPSSKPAQPKRPRGLDDIMHGLIDLGTPPPIVRSGHARRASRQVVELGAPIDAISPEEADAASRARTERIQERLMEMRRLREERIRVLSNQVTANRQAEYIPENPSQPQDVEMVDGSRSRERSHSVSNHSPRLAESPTQSRLGPIRSPALARRQARGRDRGTRDDPLVVLSDED</sequence>
<feature type="compositionally biased region" description="Basic and acidic residues" evidence="5">
    <location>
        <begin position="299"/>
        <end position="308"/>
    </location>
</feature>
<name>A0AAX4K2L1_9TREE</name>
<feature type="domain" description="RING-type" evidence="6">
    <location>
        <begin position="91"/>
        <end position="132"/>
    </location>
</feature>
<evidence type="ECO:0000313" key="7">
    <source>
        <dbReference type="EMBL" id="WWC91344.1"/>
    </source>
</evidence>
<evidence type="ECO:0000256" key="5">
    <source>
        <dbReference type="SAM" id="MobiDB-lite"/>
    </source>
</evidence>
<keyword evidence="2 4" id="KW-0863">Zinc-finger</keyword>
<dbReference type="AlphaFoldDB" id="A0AAX4K2L1"/>
<evidence type="ECO:0000313" key="8">
    <source>
        <dbReference type="Proteomes" id="UP001355207"/>
    </source>
</evidence>
<evidence type="ECO:0000256" key="2">
    <source>
        <dbReference type="ARBA" id="ARBA00022771"/>
    </source>
</evidence>
<dbReference type="SUPFAM" id="SSF57850">
    <property type="entry name" value="RING/U-box"/>
    <property type="match status" value="1"/>
</dbReference>
<dbReference type="GO" id="GO:0008270">
    <property type="term" value="F:zinc ion binding"/>
    <property type="evidence" value="ECO:0007669"/>
    <property type="project" value="UniProtKB-KW"/>
</dbReference>
<dbReference type="PROSITE" id="PS50089">
    <property type="entry name" value="ZF_RING_2"/>
    <property type="match status" value="1"/>
</dbReference>
<dbReference type="RefSeq" id="XP_066078106.1">
    <property type="nucleotide sequence ID" value="XM_066222009.1"/>
</dbReference>
<evidence type="ECO:0000259" key="6">
    <source>
        <dbReference type="PROSITE" id="PS50089"/>
    </source>
</evidence>
<dbReference type="PANTHER" id="PTHR14134">
    <property type="entry name" value="E3 UBIQUITIN-PROTEIN LIGASE RAD18"/>
    <property type="match status" value="1"/>
</dbReference>
<dbReference type="InterPro" id="IPR018957">
    <property type="entry name" value="Znf_C3HC4_RING-type"/>
</dbReference>
<feature type="compositionally biased region" description="Polar residues" evidence="5">
    <location>
        <begin position="309"/>
        <end position="325"/>
    </location>
</feature>
<dbReference type="PANTHER" id="PTHR14134:SF2">
    <property type="entry name" value="E3 UBIQUITIN-PROTEIN LIGASE RAD18"/>
    <property type="match status" value="1"/>
</dbReference>
<evidence type="ECO:0000256" key="4">
    <source>
        <dbReference type="PROSITE-ProRule" id="PRU00175"/>
    </source>
</evidence>
<feature type="compositionally biased region" description="Basic and acidic residues" evidence="5">
    <location>
        <begin position="340"/>
        <end position="350"/>
    </location>
</feature>